<gene>
    <name evidence="1" type="ORF">NW209_02710</name>
</gene>
<dbReference type="AlphaFoldDB" id="A0AAW5N140"/>
<accession>A0AAW5N140</accession>
<comment type="caution">
    <text evidence="1">The sequence shown here is derived from an EMBL/GenBank/DDBJ whole genome shotgun (WGS) entry which is preliminary data.</text>
</comment>
<keyword evidence="2" id="KW-1185">Reference proteome</keyword>
<proteinExistence type="predicted"/>
<evidence type="ECO:0000313" key="2">
    <source>
        <dbReference type="Proteomes" id="UP001204579"/>
    </source>
</evidence>
<reference evidence="1 2" key="1">
    <citation type="submission" date="2022-08" db="EMBL/GenBank/DDBJ databases">
        <authorList>
            <person name="Zeman M."/>
            <person name="Kubasova T."/>
        </authorList>
    </citation>
    <scope>NUCLEOTIDE SEQUENCE [LARGE SCALE GENOMIC DNA]</scope>
    <source>
        <strain evidence="1 2">ET62</strain>
    </source>
</reference>
<organism evidence="1 2">
    <name type="scientific">Phocaeicola barnesiae</name>
    <dbReference type="NCBI Taxonomy" id="376804"/>
    <lineage>
        <taxon>Bacteria</taxon>
        <taxon>Pseudomonadati</taxon>
        <taxon>Bacteroidota</taxon>
        <taxon>Bacteroidia</taxon>
        <taxon>Bacteroidales</taxon>
        <taxon>Bacteroidaceae</taxon>
        <taxon>Phocaeicola</taxon>
    </lineage>
</organism>
<dbReference type="EMBL" id="JANRHJ010000002">
    <property type="protein sequence ID" value="MCR8872942.1"/>
    <property type="molecule type" value="Genomic_DNA"/>
</dbReference>
<evidence type="ECO:0000313" key="1">
    <source>
        <dbReference type="EMBL" id="MCR8872942.1"/>
    </source>
</evidence>
<sequence length="107" mass="11978">MTIVKNFQELENALKAHTYNIEISDEQLGNAVVLAGRIQNETLDKVILKRLPADASCRVAVGRGVIIRVSKALADETLQTLGLFDSYRTEIDVEDVKVRKVNLYYNA</sequence>
<dbReference type="RefSeq" id="WP_022340031.1">
    <property type="nucleotide sequence ID" value="NZ_CALULB010000007.1"/>
</dbReference>
<protein>
    <submittedName>
        <fullName evidence="1">Uncharacterized protein</fullName>
    </submittedName>
</protein>
<name>A0AAW5N140_9BACT</name>
<dbReference type="Proteomes" id="UP001204579">
    <property type="component" value="Unassembled WGS sequence"/>
</dbReference>